<dbReference type="InterPro" id="IPR009100">
    <property type="entry name" value="AcylCoA_DH/oxidase_NM_dom_sf"/>
</dbReference>
<dbReference type="STRING" id="308853.SAMN05421752_105179"/>
<dbReference type="InterPro" id="IPR009075">
    <property type="entry name" value="AcylCo_DH/oxidase_C"/>
</dbReference>
<dbReference type="PROSITE" id="PS00073">
    <property type="entry name" value="ACYL_COA_DH_2"/>
    <property type="match status" value="1"/>
</dbReference>
<evidence type="ECO:0000259" key="8">
    <source>
        <dbReference type="Pfam" id="PF02771"/>
    </source>
</evidence>
<reference evidence="10" key="1">
    <citation type="submission" date="2017-01" db="EMBL/GenBank/DDBJ databases">
        <authorList>
            <person name="Varghese N."/>
            <person name="Submissions S."/>
        </authorList>
    </citation>
    <scope>NUCLEOTIDE SEQUENCE [LARGE SCALE GENOMIC DNA]</scope>
    <source>
        <strain evidence="10">type strain: HArc-</strain>
    </source>
</reference>
<dbReference type="PIRSF" id="PIRSF016578">
    <property type="entry name" value="HsaA"/>
    <property type="match status" value="1"/>
</dbReference>
<evidence type="ECO:0000256" key="4">
    <source>
        <dbReference type="ARBA" id="ARBA00022827"/>
    </source>
</evidence>
<protein>
    <submittedName>
        <fullName evidence="9">Acyl-CoA dehydrogenase</fullName>
    </submittedName>
</protein>
<evidence type="ECO:0000256" key="1">
    <source>
        <dbReference type="ARBA" id="ARBA00001974"/>
    </source>
</evidence>
<dbReference type="InterPro" id="IPR013786">
    <property type="entry name" value="AcylCoA_DH/ox_N"/>
</dbReference>
<comment type="cofactor">
    <cofactor evidence="1 5">
        <name>FAD</name>
        <dbReference type="ChEBI" id="CHEBI:57692"/>
    </cofactor>
</comment>
<dbReference type="InterPro" id="IPR006089">
    <property type="entry name" value="Acyl-CoA_DH_CS"/>
</dbReference>
<dbReference type="InterPro" id="IPR037069">
    <property type="entry name" value="AcylCoA_DH/ox_N_sf"/>
</dbReference>
<sequence>MSRTRDDTNPPMNFEDTHERSMIRQTAAEIAEQYGPEHWREKEENGEFSTEFWNELGDAGFHGLLVPEEYDGAGMGMQEMGLAMETLCAEGCGMAGTWYLVLTAGMAAVGIRENGTEEQKELYLPDIATGARNFSIGITEPEAGTNTLNVATRAEKDSAEQSSADPAEATASADGDEYVLNGKKAWITFADRADNMILVTRTTPREEVDRGTDGISLFVVDMDDPNIDVSPISKHAMNYSKSCEVFFEDVRVPEENLLGEEDDGWWVLVDMLNPERIGFAAAGTGIGKLASNAAIQYANDREIFGAPIGTHQAVSFPITEAYAKMETAALMREKAAWLYDQGEDCGYETNVAKATAVDAGIEAVKHSMQAFGGWGYATEYDVERWWREINLTRLAPVSQQMAYNHIGQQLGFPKSY</sequence>
<dbReference type="InterPro" id="IPR046373">
    <property type="entry name" value="Acyl-CoA_Oxase/DH_mid-dom_sf"/>
</dbReference>
<evidence type="ECO:0000256" key="2">
    <source>
        <dbReference type="ARBA" id="ARBA00009347"/>
    </source>
</evidence>
<dbReference type="InterPro" id="IPR006091">
    <property type="entry name" value="Acyl-CoA_Oxase/DH_mid-dom"/>
</dbReference>
<organism evidence="9 10">
    <name type="scientific">Natronorubrum thiooxidans</name>
    <dbReference type="NCBI Taxonomy" id="308853"/>
    <lineage>
        <taxon>Archaea</taxon>
        <taxon>Methanobacteriati</taxon>
        <taxon>Methanobacteriota</taxon>
        <taxon>Stenosarchaea group</taxon>
        <taxon>Halobacteria</taxon>
        <taxon>Halobacteriales</taxon>
        <taxon>Natrialbaceae</taxon>
        <taxon>Natronorubrum</taxon>
    </lineage>
</organism>
<comment type="similarity">
    <text evidence="2 5">Belongs to the acyl-CoA dehydrogenase family.</text>
</comment>
<dbReference type="Proteomes" id="UP000185936">
    <property type="component" value="Unassembled WGS sequence"/>
</dbReference>
<feature type="domain" description="Acyl-CoA dehydrogenase/oxidase C-terminal" evidence="6">
    <location>
        <begin position="262"/>
        <end position="409"/>
    </location>
</feature>
<dbReference type="CDD" id="cd00567">
    <property type="entry name" value="ACAD"/>
    <property type="match status" value="1"/>
</dbReference>
<dbReference type="Pfam" id="PF00441">
    <property type="entry name" value="Acyl-CoA_dh_1"/>
    <property type="match status" value="1"/>
</dbReference>
<proteinExistence type="inferred from homology"/>
<dbReference type="Gene3D" id="1.20.140.10">
    <property type="entry name" value="Butyryl-CoA Dehydrogenase, subunit A, domain 3"/>
    <property type="match status" value="1"/>
</dbReference>
<keyword evidence="3 5" id="KW-0285">Flavoprotein</keyword>
<evidence type="ECO:0000256" key="5">
    <source>
        <dbReference type="RuleBase" id="RU362125"/>
    </source>
</evidence>
<dbReference type="EMBL" id="FTNR01000005">
    <property type="protein sequence ID" value="SIR93136.1"/>
    <property type="molecule type" value="Genomic_DNA"/>
</dbReference>
<dbReference type="GO" id="GO:0003995">
    <property type="term" value="F:acyl-CoA dehydrogenase activity"/>
    <property type="evidence" value="ECO:0007669"/>
    <property type="project" value="InterPro"/>
</dbReference>
<dbReference type="SUPFAM" id="SSF56645">
    <property type="entry name" value="Acyl-CoA dehydrogenase NM domain-like"/>
    <property type="match status" value="1"/>
</dbReference>
<keyword evidence="4 5" id="KW-0274">FAD</keyword>
<keyword evidence="10" id="KW-1185">Reference proteome</keyword>
<accession>A0A1N7EYH7</accession>
<evidence type="ECO:0000313" key="10">
    <source>
        <dbReference type="Proteomes" id="UP000185936"/>
    </source>
</evidence>
<dbReference type="SUPFAM" id="SSF47203">
    <property type="entry name" value="Acyl-CoA dehydrogenase C-terminal domain-like"/>
    <property type="match status" value="1"/>
</dbReference>
<dbReference type="PANTHER" id="PTHR43884:SF12">
    <property type="entry name" value="ISOVALERYL-COA DEHYDROGENASE, MITOCHONDRIAL-RELATED"/>
    <property type="match status" value="1"/>
</dbReference>
<evidence type="ECO:0000256" key="3">
    <source>
        <dbReference type="ARBA" id="ARBA00022630"/>
    </source>
</evidence>
<evidence type="ECO:0000259" key="7">
    <source>
        <dbReference type="Pfam" id="PF02770"/>
    </source>
</evidence>
<dbReference type="Pfam" id="PF02771">
    <property type="entry name" value="Acyl-CoA_dh_N"/>
    <property type="match status" value="1"/>
</dbReference>
<evidence type="ECO:0000313" key="9">
    <source>
        <dbReference type="EMBL" id="SIR93136.1"/>
    </source>
</evidence>
<dbReference type="PANTHER" id="PTHR43884">
    <property type="entry name" value="ACYL-COA DEHYDROGENASE"/>
    <property type="match status" value="1"/>
</dbReference>
<gene>
    <name evidence="9" type="ORF">SAMN05421752_105179</name>
</gene>
<dbReference type="AlphaFoldDB" id="A0A1N7EYH7"/>
<dbReference type="InterPro" id="IPR036250">
    <property type="entry name" value="AcylCo_DH-like_C"/>
</dbReference>
<evidence type="ECO:0000259" key="6">
    <source>
        <dbReference type="Pfam" id="PF00441"/>
    </source>
</evidence>
<dbReference type="Gene3D" id="2.40.110.10">
    <property type="entry name" value="Butyryl-CoA Dehydrogenase, subunit A, domain 2"/>
    <property type="match status" value="1"/>
</dbReference>
<keyword evidence="5" id="KW-0560">Oxidoreductase</keyword>
<dbReference type="Gene3D" id="1.10.540.10">
    <property type="entry name" value="Acyl-CoA dehydrogenase/oxidase, N-terminal domain"/>
    <property type="match status" value="1"/>
</dbReference>
<name>A0A1N7EYH7_9EURY</name>
<dbReference type="Pfam" id="PF02770">
    <property type="entry name" value="Acyl-CoA_dh_M"/>
    <property type="match status" value="1"/>
</dbReference>
<feature type="domain" description="Acyl-CoA dehydrogenase/oxidase N-terminal" evidence="8">
    <location>
        <begin position="17"/>
        <end position="130"/>
    </location>
</feature>
<feature type="domain" description="Acyl-CoA oxidase/dehydrogenase middle" evidence="7">
    <location>
        <begin position="136"/>
        <end position="250"/>
    </location>
</feature>
<dbReference type="GO" id="GO:0050660">
    <property type="term" value="F:flavin adenine dinucleotide binding"/>
    <property type="evidence" value="ECO:0007669"/>
    <property type="project" value="InterPro"/>
</dbReference>